<evidence type="ECO:0000313" key="3">
    <source>
        <dbReference type="Proteomes" id="UP001258017"/>
    </source>
</evidence>
<name>A0AAD9R8M8_9HYME</name>
<sequence>MSIPRRPFVKPRETVFTKTQNALTSSSKNKQTQHKSEKTGSLSPPYVVNTQLQSQRKNKARGQHKNWKSANRPTPRPTAQTLRGLTSVRGPAVAGEVRPITSRPRGRSTPSPVVTTTVRTSPSTRIKTTTVLTTRQRIIEPVTISSPLQRGLILMEPAAKAATNKVPAIFQQYPKIQQLYPLYPVYAGVRGAGQQHATRAKGLDLLQDEQFDSRNLQLDKGTPNFVDASIPEQVDLLHRAR</sequence>
<dbReference type="EMBL" id="JAIFRP010004521">
    <property type="protein sequence ID" value="KAK2575142.1"/>
    <property type="molecule type" value="Genomic_DNA"/>
</dbReference>
<reference evidence="2" key="1">
    <citation type="submission" date="2021-08" db="EMBL/GenBank/DDBJ databases">
        <authorList>
            <person name="Misof B."/>
            <person name="Oliver O."/>
            <person name="Podsiadlowski L."/>
            <person name="Donath A."/>
            <person name="Peters R."/>
            <person name="Mayer C."/>
            <person name="Rust J."/>
            <person name="Gunkel S."/>
            <person name="Lesny P."/>
            <person name="Martin S."/>
            <person name="Oeyen J.P."/>
            <person name="Petersen M."/>
            <person name="Panagiotis P."/>
            <person name="Wilbrandt J."/>
            <person name="Tanja T."/>
        </authorList>
    </citation>
    <scope>NUCLEOTIDE SEQUENCE</scope>
    <source>
        <strain evidence="2">GBR_01_08_01A</strain>
        <tissue evidence="2">Thorax + abdomen</tissue>
    </source>
</reference>
<feature type="region of interest" description="Disordered" evidence="1">
    <location>
        <begin position="1"/>
        <end position="122"/>
    </location>
</feature>
<feature type="compositionally biased region" description="Basic residues" evidence="1">
    <location>
        <begin position="56"/>
        <end position="67"/>
    </location>
</feature>
<evidence type="ECO:0000313" key="2">
    <source>
        <dbReference type="EMBL" id="KAK2575142.1"/>
    </source>
</evidence>
<gene>
    <name evidence="2" type="ORF">KPH14_008859</name>
</gene>
<feature type="compositionally biased region" description="Polar residues" evidence="1">
    <location>
        <begin position="16"/>
        <end position="30"/>
    </location>
</feature>
<dbReference type="AlphaFoldDB" id="A0AAD9R8M8"/>
<organism evidence="2 3">
    <name type="scientific">Odynerus spinipes</name>
    <dbReference type="NCBI Taxonomy" id="1348599"/>
    <lineage>
        <taxon>Eukaryota</taxon>
        <taxon>Metazoa</taxon>
        <taxon>Ecdysozoa</taxon>
        <taxon>Arthropoda</taxon>
        <taxon>Hexapoda</taxon>
        <taxon>Insecta</taxon>
        <taxon>Pterygota</taxon>
        <taxon>Neoptera</taxon>
        <taxon>Endopterygota</taxon>
        <taxon>Hymenoptera</taxon>
        <taxon>Apocrita</taxon>
        <taxon>Aculeata</taxon>
        <taxon>Vespoidea</taxon>
        <taxon>Vespidae</taxon>
        <taxon>Eumeninae</taxon>
        <taxon>Odynerus</taxon>
    </lineage>
</organism>
<feature type="compositionally biased region" description="Polar residues" evidence="1">
    <location>
        <begin position="68"/>
        <end position="84"/>
    </location>
</feature>
<evidence type="ECO:0000256" key="1">
    <source>
        <dbReference type="SAM" id="MobiDB-lite"/>
    </source>
</evidence>
<dbReference type="Proteomes" id="UP001258017">
    <property type="component" value="Unassembled WGS sequence"/>
</dbReference>
<protein>
    <submittedName>
        <fullName evidence="2">Uncharacterized protein</fullName>
    </submittedName>
</protein>
<comment type="caution">
    <text evidence="2">The sequence shown here is derived from an EMBL/GenBank/DDBJ whole genome shotgun (WGS) entry which is preliminary data.</text>
</comment>
<keyword evidence="3" id="KW-1185">Reference proteome</keyword>
<accession>A0AAD9R8M8</accession>
<proteinExistence type="predicted"/>
<reference evidence="2" key="2">
    <citation type="journal article" date="2023" name="Commun. Biol.">
        <title>Intrasexual cuticular hydrocarbon dimorphism in a wasp sheds light on hydrocarbon biosynthesis genes in Hymenoptera.</title>
        <authorList>
            <person name="Moris V.C."/>
            <person name="Podsiadlowski L."/>
            <person name="Martin S."/>
            <person name="Oeyen J.P."/>
            <person name="Donath A."/>
            <person name="Petersen M."/>
            <person name="Wilbrandt J."/>
            <person name="Misof B."/>
            <person name="Liedtke D."/>
            <person name="Thamm M."/>
            <person name="Scheiner R."/>
            <person name="Schmitt T."/>
            <person name="Niehuis O."/>
        </authorList>
    </citation>
    <scope>NUCLEOTIDE SEQUENCE</scope>
    <source>
        <strain evidence="2">GBR_01_08_01A</strain>
    </source>
</reference>
<feature type="compositionally biased region" description="Low complexity" evidence="1">
    <location>
        <begin position="107"/>
        <end position="122"/>
    </location>
</feature>